<dbReference type="EMBL" id="JAACJO010000008">
    <property type="protein sequence ID" value="KAF5355136.1"/>
    <property type="molecule type" value="Genomic_DNA"/>
</dbReference>
<dbReference type="GO" id="GO:0008270">
    <property type="term" value="F:zinc ion binding"/>
    <property type="evidence" value="ECO:0007669"/>
    <property type="project" value="InterPro"/>
</dbReference>
<feature type="domain" description="Zn(2)-C6 fungal-type" evidence="6">
    <location>
        <begin position="34"/>
        <end position="66"/>
    </location>
</feature>
<protein>
    <recommendedName>
        <fullName evidence="6">Zn(2)-C6 fungal-type domain-containing protein</fullName>
    </recommendedName>
</protein>
<dbReference type="CDD" id="cd00067">
    <property type="entry name" value="GAL4"/>
    <property type="match status" value="1"/>
</dbReference>
<dbReference type="Pfam" id="PF00172">
    <property type="entry name" value="Zn_clus"/>
    <property type="match status" value="1"/>
</dbReference>
<dbReference type="InterPro" id="IPR036864">
    <property type="entry name" value="Zn2-C6_fun-type_DNA-bd_sf"/>
</dbReference>
<dbReference type="Proteomes" id="UP000559027">
    <property type="component" value="Unassembled WGS sequence"/>
</dbReference>
<keyword evidence="2" id="KW-0238">DNA-binding</keyword>
<feature type="compositionally biased region" description="Polar residues" evidence="5">
    <location>
        <begin position="337"/>
        <end position="350"/>
    </location>
</feature>
<evidence type="ECO:0000259" key="6">
    <source>
        <dbReference type="PROSITE" id="PS50048"/>
    </source>
</evidence>
<evidence type="ECO:0000256" key="2">
    <source>
        <dbReference type="ARBA" id="ARBA00023125"/>
    </source>
</evidence>
<feature type="compositionally biased region" description="Basic and acidic residues" evidence="5">
    <location>
        <begin position="14"/>
        <end position="23"/>
    </location>
</feature>
<evidence type="ECO:0000256" key="5">
    <source>
        <dbReference type="SAM" id="MobiDB-lite"/>
    </source>
</evidence>
<dbReference type="GO" id="GO:0000981">
    <property type="term" value="F:DNA-binding transcription factor activity, RNA polymerase II-specific"/>
    <property type="evidence" value="ECO:0007669"/>
    <property type="project" value="InterPro"/>
</dbReference>
<dbReference type="SUPFAM" id="SSF57701">
    <property type="entry name" value="Zn2/Cys6 DNA-binding domain"/>
    <property type="match status" value="1"/>
</dbReference>
<dbReference type="InterPro" id="IPR001138">
    <property type="entry name" value="Zn2Cys6_DnaBD"/>
</dbReference>
<sequence>MSSEHVTARRRKSDTKPTTEVDHRKRRRNRTTQSCLNCHTSKRMCDRKRPACARCTQLGLTGLCVYEVDDPNQRSDSQDESARLLKRVAELEGVIRELKNKPHPRWIQTTSGTPVELEKWVPRTHTRMRSGGGQESGSNVPSPPSSLSDKSEVSSPGGQSTRSASSLTNTYPPTIILNSADRHLSQTASSSSQSTPSPGLITPPNELSSSHISLAFPSEASQEYDLASMFLSYPGLMGYEPTSLSSSLGKGTMPGDPRFQKPSISQCQCGCLQEAASYSVLLELSLRLRKAADVLARSTSHRMGQQCHLHQRISDLDRITSNALGNISTPPEDLSASVMSHSDNPQSSTCGSLRVLTSPLFAHSCQPATSPESLQNMPSWDLSPTVTNSPIVTCEDNFMTWEPSRSS</sequence>
<dbReference type="PANTHER" id="PTHR31069:SF32">
    <property type="entry name" value="ARGININE METABOLISM REGULATION PROTEIN II"/>
    <property type="match status" value="1"/>
</dbReference>
<evidence type="ECO:0000256" key="1">
    <source>
        <dbReference type="ARBA" id="ARBA00023015"/>
    </source>
</evidence>
<comment type="caution">
    <text evidence="7">The sequence shown here is derived from an EMBL/GenBank/DDBJ whole genome shotgun (WGS) entry which is preliminary data.</text>
</comment>
<gene>
    <name evidence="7" type="ORF">D9756_005337</name>
</gene>
<feature type="compositionally biased region" description="Polar residues" evidence="5">
    <location>
        <begin position="136"/>
        <end position="172"/>
    </location>
</feature>
<feature type="compositionally biased region" description="Low complexity" evidence="5">
    <location>
        <begin position="185"/>
        <end position="198"/>
    </location>
</feature>
<accession>A0A8H5FZN3</accession>
<dbReference type="PROSITE" id="PS50048">
    <property type="entry name" value="ZN2_CY6_FUNGAL_2"/>
    <property type="match status" value="1"/>
</dbReference>
<dbReference type="AlphaFoldDB" id="A0A8H5FZN3"/>
<proteinExistence type="predicted"/>
<feature type="region of interest" description="Disordered" evidence="5">
    <location>
        <begin position="126"/>
        <end position="206"/>
    </location>
</feature>
<reference evidence="7 8" key="1">
    <citation type="journal article" date="2020" name="ISME J.">
        <title>Uncovering the hidden diversity of litter-decomposition mechanisms in mushroom-forming fungi.</title>
        <authorList>
            <person name="Floudas D."/>
            <person name="Bentzer J."/>
            <person name="Ahren D."/>
            <person name="Johansson T."/>
            <person name="Persson P."/>
            <person name="Tunlid A."/>
        </authorList>
    </citation>
    <scope>NUCLEOTIDE SEQUENCE [LARGE SCALE GENOMIC DNA]</scope>
    <source>
        <strain evidence="7 8">CBS 146.42</strain>
    </source>
</reference>
<evidence type="ECO:0000313" key="7">
    <source>
        <dbReference type="EMBL" id="KAF5355136.1"/>
    </source>
</evidence>
<dbReference type="InterPro" id="IPR050675">
    <property type="entry name" value="OAF3"/>
</dbReference>
<dbReference type="SMART" id="SM00066">
    <property type="entry name" value="GAL4"/>
    <property type="match status" value="1"/>
</dbReference>
<dbReference type="PROSITE" id="PS00463">
    <property type="entry name" value="ZN2_CY6_FUNGAL_1"/>
    <property type="match status" value="1"/>
</dbReference>
<keyword evidence="1" id="KW-0805">Transcription regulation</keyword>
<keyword evidence="4" id="KW-0539">Nucleus</keyword>
<dbReference type="OrthoDB" id="2269373at2759"/>
<dbReference type="GO" id="GO:0003677">
    <property type="term" value="F:DNA binding"/>
    <property type="evidence" value="ECO:0007669"/>
    <property type="project" value="UniProtKB-KW"/>
</dbReference>
<evidence type="ECO:0000313" key="8">
    <source>
        <dbReference type="Proteomes" id="UP000559027"/>
    </source>
</evidence>
<keyword evidence="3" id="KW-0804">Transcription</keyword>
<organism evidence="7 8">
    <name type="scientific">Leucocoprinus leucothites</name>
    <dbReference type="NCBI Taxonomy" id="201217"/>
    <lineage>
        <taxon>Eukaryota</taxon>
        <taxon>Fungi</taxon>
        <taxon>Dikarya</taxon>
        <taxon>Basidiomycota</taxon>
        <taxon>Agaricomycotina</taxon>
        <taxon>Agaricomycetes</taxon>
        <taxon>Agaricomycetidae</taxon>
        <taxon>Agaricales</taxon>
        <taxon>Agaricineae</taxon>
        <taxon>Agaricaceae</taxon>
        <taxon>Leucocoprinus</taxon>
    </lineage>
</organism>
<dbReference type="PANTHER" id="PTHR31069">
    <property type="entry name" value="OLEATE-ACTIVATED TRANSCRIPTION FACTOR 1-RELATED"/>
    <property type="match status" value="1"/>
</dbReference>
<feature type="region of interest" description="Disordered" evidence="5">
    <location>
        <begin position="328"/>
        <end position="350"/>
    </location>
</feature>
<dbReference type="Gene3D" id="4.10.240.10">
    <property type="entry name" value="Zn(2)-C6 fungal-type DNA-binding domain"/>
    <property type="match status" value="1"/>
</dbReference>
<name>A0A8H5FZN3_9AGAR</name>
<evidence type="ECO:0000256" key="3">
    <source>
        <dbReference type="ARBA" id="ARBA00023163"/>
    </source>
</evidence>
<evidence type="ECO:0000256" key="4">
    <source>
        <dbReference type="ARBA" id="ARBA00023242"/>
    </source>
</evidence>
<keyword evidence="8" id="KW-1185">Reference proteome</keyword>
<feature type="region of interest" description="Disordered" evidence="5">
    <location>
        <begin position="1"/>
        <end position="32"/>
    </location>
</feature>